<evidence type="ECO:0000256" key="3">
    <source>
        <dbReference type="PROSITE-ProRule" id="PRU00284"/>
    </source>
</evidence>
<keyword evidence="1 3" id="KW-0807">Transducer</keyword>
<organism evidence="6 7">
    <name type="scientific">Alkalicoccus urumqiensis</name>
    <name type="common">Bacillus urumqiensis</name>
    <dbReference type="NCBI Taxonomy" id="1548213"/>
    <lineage>
        <taxon>Bacteria</taxon>
        <taxon>Bacillati</taxon>
        <taxon>Bacillota</taxon>
        <taxon>Bacilli</taxon>
        <taxon>Bacillales</taxon>
        <taxon>Bacillaceae</taxon>
        <taxon>Alkalicoccus</taxon>
    </lineage>
</organism>
<dbReference type="Gene3D" id="1.10.287.950">
    <property type="entry name" value="Methyl-accepting chemotaxis protein"/>
    <property type="match status" value="1"/>
</dbReference>
<dbReference type="AlphaFoldDB" id="A0A2P6MLS0"/>
<evidence type="ECO:0000256" key="2">
    <source>
        <dbReference type="ARBA" id="ARBA00029447"/>
    </source>
</evidence>
<dbReference type="OrthoDB" id="9807021at2"/>
<dbReference type="GO" id="GO:0004888">
    <property type="term" value="F:transmembrane signaling receptor activity"/>
    <property type="evidence" value="ECO:0007669"/>
    <property type="project" value="InterPro"/>
</dbReference>
<dbReference type="SUPFAM" id="SSF55785">
    <property type="entry name" value="PYP-like sensor domain (PAS domain)"/>
    <property type="match status" value="1"/>
</dbReference>
<dbReference type="PANTHER" id="PTHR32089">
    <property type="entry name" value="METHYL-ACCEPTING CHEMOTAXIS PROTEIN MCPB"/>
    <property type="match status" value="1"/>
</dbReference>
<gene>
    <name evidence="6" type="ORF">C6I21_01350</name>
</gene>
<dbReference type="PROSITE" id="PS50112">
    <property type="entry name" value="PAS"/>
    <property type="match status" value="1"/>
</dbReference>
<comment type="caution">
    <text evidence="6">The sequence shown here is derived from an EMBL/GenBank/DDBJ whole genome shotgun (WGS) entry which is preliminary data.</text>
</comment>
<dbReference type="SUPFAM" id="SSF58104">
    <property type="entry name" value="Methyl-accepting chemotaxis protein (MCP) signaling domain"/>
    <property type="match status" value="1"/>
</dbReference>
<dbReference type="InterPro" id="IPR004089">
    <property type="entry name" value="MCPsignal_dom"/>
</dbReference>
<reference evidence="6 7" key="1">
    <citation type="submission" date="2018-03" db="EMBL/GenBank/DDBJ databases">
        <title>Bacillus urumqiensis sp. nov., a moderately haloalkaliphilic bacterium isolated from a salt lake.</title>
        <authorList>
            <person name="Zhao B."/>
            <person name="Liao Z."/>
        </authorList>
    </citation>
    <scope>NUCLEOTIDE SEQUENCE [LARGE SCALE GENOMIC DNA]</scope>
    <source>
        <strain evidence="6 7">BZ-SZ-XJ18</strain>
    </source>
</reference>
<dbReference type="GO" id="GO:0007165">
    <property type="term" value="P:signal transduction"/>
    <property type="evidence" value="ECO:0007669"/>
    <property type="project" value="UniProtKB-KW"/>
</dbReference>
<evidence type="ECO:0008006" key="8">
    <source>
        <dbReference type="Google" id="ProtNLM"/>
    </source>
</evidence>
<protein>
    <recommendedName>
        <fullName evidence="8">Chemotaxis protein</fullName>
    </recommendedName>
</protein>
<dbReference type="GO" id="GO:0016020">
    <property type="term" value="C:membrane"/>
    <property type="evidence" value="ECO:0007669"/>
    <property type="project" value="InterPro"/>
</dbReference>
<evidence type="ECO:0000259" key="4">
    <source>
        <dbReference type="PROSITE" id="PS50111"/>
    </source>
</evidence>
<dbReference type="Proteomes" id="UP000243650">
    <property type="component" value="Unassembled WGS sequence"/>
</dbReference>
<feature type="domain" description="Methyl-accepting transducer" evidence="4">
    <location>
        <begin position="32"/>
        <end position="296"/>
    </location>
</feature>
<dbReference type="PROSITE" id="PS50111">
    <property type="entry name" value="CHEMOTAXIS_TRANSDUC_2"/>
    <property type="match status" value="1"/>
</dbReference>
<dbReference type="InterPro" id="IPR000014">
    <property type="entry name" value="PAS"/>
</dbReference>
<dbReference type="EMBL" id="PVNS01000001">
    <property type="protein sequence ID" value="PRO67235.1"/>
    <property type="molecule type" value="Genomic_DNA"/>
</dbReference>
<dbReference type="CDD" id="cd00130">
    <property type="entry name" value="PAS"/>
    <property type="match status" value="1"/>
</dbReference>
<evidence type="ECO:0000313" key="6">
    <source>
        <dbReference type="EMBL" id="PRO67235.1"/>
    </source>
</evidence>
<dbReference type="PANTHER" id="PTHR32089:SF112">
    <property type="entry name" value="LYSOZYME-LIKE PROTEIN-RELATED"/>
    <property type="match status" value="1"/>
</dbReference>
<dbReference type="PRINTS" id="PR00260">
    <property type="entry name" value="CHEMTRNSDUCR"/>
</dbReference>
<proteinExistence type="inferred from homology"/>
<keyword evidence="7" id="KW-1185">Reference proteome</keyword>
<dbReference type="GO" id="GO:0006935">
    <property type="term" value="P:chemotaxis"/>
    <property type="evidence" value="ECO:0007669"/>
    <property type="project" value="InterPro"/>
</dbReference>
<comment type="similarity">
    <text evidence="2">Belongs to the methyl-accepting chemotaxis (MCP) protein family.</text>
</comment>
<dbReference type="RefSeq" id="WP_105957619.1">
    <property type="nucleotide sequence ID" value="NZ_PVNS01000001.1"/>
</dbReference>
<feature type="domain" description="PAS" evidence="5">
    <location>
        <begin position="346"/>
        <end position="370"/>
    </location>
</feature>
<accession>A0A2P6MLS0</accession>
<dbReference type="Gene3D" id="3.30.450.20">
    <property type="entry name" value="PAS domain"/>
    <property type="match status" value="1"/>
</dbReference>
<name>A0A2P6MLS0_ALKUR</name>
<sequence>MLMGWLKTKPAPGNEETGTGYIHTLIDSTGSLVIETNRSAQDVHKIMEEASLRTAEQAASVGELNESMQSFTQDAESAADRTAGVAEEMKSAADRSGRVQAEVKQLTEMAGEGKTSMETTAAQVQQVMTAVDRLSDTVGRAGESTAEIQTMIQSINDIAEQTNLLALNASIEAARAGEHGRGFAVVADEIRKLSENVTGATRQITTLIGNVDSVVGQAVDETKMSRSDMQQVAASVGKTETTFSGMIDLVHDVEDGIDAVTDNVQKASSYASEITDTTQNQLAAAEEMAAAAETIHTMTAQNEASNQEVLAQMSELTAQVNQSGRKMVLETGENPEVTEYFSYRHDDQGVFEYVTDSIRDVLGYEPDEFMKSYEAFLTDWKKNAEAEAYTEASLSGVQQPAYEAEFYHKDGRRIRLLVTELPARGRSGNVEAVEGLMKKIGEEPAR</sequence>
<dbReference type="InterPro" id="IPR004090">
    <property type="entry name" value="Chemotax_Me-accpt_rcpt"/>
</dbReference>
<evidence type="ECO:0000259" key="5">
    <source>
        <dbReference type="PROSITE" id="PS50112"/>
    </source>
</evidence>
<evidence type="ECO:0000313" key="7">
    <source>
        <dbReference type="Proteomes" id="UP000243650"/>
    </source>
</evidence>
<dbReference type="Pfam" id="PF00015">
    <property type="entry name" value="MCPsignal"/>
    <property type="match status" value="1"/>
</dbReference>
<dbReference type="SMART" id="SM00283">
    <property type="entry name" value="MA"/>
    <property type="match status" value="1"/>
</dbReference>
<evidence type="ECO:0000256" key="1">
    <source>
        <dbReference type="ARBA" id="ARBA00023224"/>
    </source>
</evidence>
<dbReference type="NCBIfam" id="TIGR00229">
    <property type="entry name" value="sensory_box"/>
    <property type="match status" value="1"/>
</dbReference>
<dbReference type="InterPro" id="IPR035965">
    <property type="entry name" value="PAS-like_dom_sf"/>
</dbReference>